<reference evidence="1 2" key="2">
    <citation type="journal article" date="2022" name="Mol. Ecol. Resour.">
        <title>The genomes of chicory, endive, great burdock and yacon provide insights into Asteraceae paleo-polyploidization history and plant inulin production.</title>
        <authorList>
            <person name="Fan W."/>
            <person name="Wang S."/>
            <person name="Wang H."/>
            <person name="Wang A."/>
            <person name="Jiang F."/>
            <person name="Liu H."/>
            <person name="Zhao H."/>
            <person name="Xu D."/>
            <person name="Zhang Y."/>
        </authorList>
    </citation>
    <scope>NUCLEOTIDE SEQUENCE [LARGE SCALE GENOMIC DNA]</scope>
    <source>
        <strain evidence="2">cv. Punajuju</strain>
        <tissue evidence="1">Leaves</tissue>
    </source>
</reference>
<sequence length="89" mass="9969">MLTVGPAKEEKKDGDKKDGDKKDDDKDKKKKEEEGIKLCPVEPCWVYNPCMRQRCYCFQIVEEYPSGGCVILGDMDSNTLPPLVNTGIG</sequence>
<name>A0ACB9HB20_CICIN</name>
<dbReference type="Proteomes" id="UP001055811">
    <property type="component" value="Linkage Group LG01"/>
</dbReference>
<accession>A0ACB9HB20</accession>
<reference evidence="2" key="1">
    <citation type="journal article" date="2022" name="Mol. Ecol. Resour.">
        <title>The genomes of chicory, endive, great burdock and yacon provide insights into Asteraceae palaeo-polyploidization history and plant inulin production.</title>
        <authorList>
            <person name="Fan W."/>
            <person name="Wang S."/>
            <person name="Wang H."/>
            <person name="Wang A."/>
            <person name="Jiang F."/>
            <person name="Liu H."/>
            <person name="Zhao H."/>
            <person name="Xu D."/>
            <person name="Zhang Y."/>
        </authorList>
    </citation>
    <scope>NUCLEOTIDE SEQUENCE [LARGE SCALE GENOMIC DNA]</scope>
    <source>
        <strain evidence="2">cv. Punajuju</strain>
    </source>
</reference>
<evidence type="ECO:0000313" key="1">
    <source>
        <dbReference type="EMBL" id="KAI3792380.1"/>
    </source>
</evidence>
<organism evidence="1 2">
    <name type="scientific">Cichorium intybus</name>
    <name type="common">Chicory</name>
    <dbReference type="NCBI Taxonomy" id="13427"/>
    <lineage>
        <taxon>Eukaryota</taxon>
        <taxon>Viridiplantae</taxon>
        <taxon>Streptophyta</taxon>
        <taxon>Embryophyta</taxon>
        <taxon>Tracheophyta</taxon>
        <taxon>Spermatophyta</taxon>
        <taxon>Magnoliopsida</taxon>
        <taxon>eudicotyledons</taxon>
        <taxon>Gunneridae</taxon>
        <taxon>Pentapetalae</taxon>
        <taxon>asterids</taxon>
        <taxon>campanulids</taxon>
        <taxon>Asterales</taxon>
        <taxon>Asteraceae</taxon>
        <taxon>Cichorioideae</taxon>
        <taxon>Cichorieae</taxon>
        <taxon>Cichoriinae</taxon>
        <taxon>Cichorium</taxon>
    </lineage>
</organism>
<keyword evidence="2" id="KW-1185">Reference proteome</keyword>
<gene>
    <name evidence="1" type="ORF">L2E82_06257</name>
</gene>
<protein>
    <submittedName>
        <fullName evidence="1">Uncharacterized protein</fullName>
    </submittedName>
</protein>
<evidence type="ECO:0000313" key="2">
    <source>
        <dbReference type="Proteomes" id="UP001055811"/>
    </source>
</evidence>
<proteinExistence type="predicted"/>
<dbReference type="EMBL" id="CM042009">
    <property type="protein sequence ID" value="KAI3792380.1"/>
    <property type="molecule type" value="Genomic_DNA"/>
</dbReference>
<comment type="caution">
    <text evidence="1">The sequence shown here is derived from an EMBL/GenBank/DDBJ whole genome shotgun (WGS) entry which is preliminary data.</text>
</comment>